<reference evidence="1 2" key="1">
    <citation type="journal article" date="2012" name="FEMS Yeast Res.">
        <title>The genome sequence of the wine yeast VIN7 reveals an allotriploid hybrid genome with Saccharomyces cerevisiae and Saccharomyces kudriavzevii origins.</title>
        <authorList>
            <person name="Borneman A.R."/>
            <person name="Desany B.A."/>
            <person name="Riches D."/>
            <person name="Affourtit J.P."/>
            <person name="Forgan A.H."/>
            <person name="Pretorius I.S."/>
            <person name="Egholm M."/>
            <person name="Chambers P.J."/>
        </authorList>
    </citation>
    <scope>NUCLEOTIDE SEQUENCE [LARGE SCALE GENOMIC DNA]</scope>
    <source>
        <strain evidence="1 2">VIN7</strain>
    </source>
</reference>
<name>H0GQT0_SACCK</name>
<evidence type="ECO:0000313" key="2">
    <source>
        <dbReference type="Proteomes" id="UP000009009"/>
    </source>
</evidence>
<dbReference type="AlphaFoldDB" id="H0GQT0"/>
<dbReference type="HOGENOM" id="CLU_1595488_0_0_1"/>
<organism evidence="1 2">
    <name type="scientific">Saccharomyces cerevisiae x Saccharomyces kudriavzevii (strain VIN7)</name>
    <name type="common">Yeast</name>
    <dbReference type="NCBI Taxonomy" id="1095631"/>
    <lineage>
        <taxon>Eukaryota</taxon>
        <taxon>Fungi</taxon>
        <taxon>Dikarya</taxon>
        <taxon>Ascomycota</taxon>
        <taxon>Saccharomycotina</taxon>
        <taxon>Saccharomycetes</taxon>
        <taxon>Saccharomycetales</taxon>
        <taxon>Saccharomycetaceae</taxon>
        <taxon>Saccharomyces</taxon>
    </lineage>
</organism>
<keyword evidence="2" id="KW-1185">Reference proteome</keyword>
<sequence length="167" mass="18986">MVNLDISTAATENSQVELYVRNNTILLQKIVGQYLQMGKMRTSLSQPQIDTIQSLPQFCNSNVLTGGLLVQYQAFNDLLTLFKLFGHFGNILVVSSHSHDSTLIKFLISTVITYHPFVTILEALQYMKAILDLPINASDEFDIINDRELQEFSDAQKLLRHRQTCSY</sequence>
<evidence type="ECO:0000313" key="1">
    <source>
        <dbReference type="EMBL" id="EHN03837.1"/>
    </source>
</evidence>
<accession>H0GQT0</accession>
<dbReference type="OrthoDB" id="4069549at2759"/>
<dbReference type="PhylomeDB" id="H0GQT0"/>
<gene>
    <name evidence="1" type="ORF">VIN7_5371</name>
</gene>
<dbReference type="EMBL" id="AGVY01000115">
    <property type="protein sequence ID" value="EHN03837.1"/>
    <property type="molecule type" value="Genomic_DNA"/>
</dbReference>
<comment type="caution">
    <text evidence="1">The sequence shown here is derived from an EMBL/GenBank/DDBJ whole genome shotgun (WGS) entry which is preliminary data.</text>
</comment>
<proteinExistence type="predicted"/>
<dbReference type="Proteomes" id="UP000009009">
    <property type="component" value="Unassembled WGS sequence"/>
</dbReference>
<protein>
    <submittedName>
        <fullName evidence="1">YAL037W-like protein</fullName>
    </submittedName>
</protein>